<keyword evidence="4" id="KW-0282">Flagellum</keyword>
<dbReference type="SUPFAM" id="SSF53955">
    <property type="entry name" value="Lysozyme-like"/>
    <property type="match status" value="1"/>
</dbReference>
<dbReference type="Pfam" id="PF01464">
    <property type="entry name" value="SLT"/>
    <property type="match status" value="1"/>
</dbReference>
<feature type="domain" description="Transglycosylase SLT" evidence="3">
    <location>
        <begin position="15"/>
        <end position="62"/>
    </location>
</feature>
<feature type="region of interest" description="Disordered" evidence="2">
    <location>
        <begin position="201"/>
        <end position="229"/>
    </location>
</feature>
<organism evidence="4">
    <name type="scientific">uncultured Sphingomonadaceae bacterium</name>
    <dbReference type="NCBI Taxonomy" id="169976"/>
    <lineage>
        <taxon>Bacteria</taxon>
        <taxon>Pseudomonadati</taxon>
        <taxon>Pseudomonadota</taxon>
        <taxon>Alphaproteobacteria</taxon>
        <taxon>Sphingomonadales</taxon>
        <taxon>Sphingomonadaceae</taxon>
        <taxon>environmental samples</taxon>
    </lineage>
</organism>
<dbReference type="InterPro" id="IPR008258">
    <property type="entry name" value="Transglycosylase_SLT_dom_1"/>
</dbReference>
<dbReference type="InterPro" id="IPR023346">
    <property type="entry name" value="Lysozyme-like_dom_sf"/>
</dbReference>
<keyword evidence="4" id="KW-0378">Hydrolase</keyword>
<gene>
    <name evidence="4" type="ORF">AVDCRST_MAG91-1546</name>
</gene>
<dbReference type="Gene3D" id="1.10.530.10">
    <property type="match status" value="1"/>
</dbReference>
<dbReference type="AlphaFoldDB" id="A0A6J4T052"/>
<dbReference type="GO" id="GO:0016787">
    <property type="term" value="F:hydrolase activity"/>
    <property type="evidence" value="ECO:0007669"/>
    <property type="project" value="UniProtKB-KW"/>
</dbReference>
<accession>A0A6J4T052</accession>
<feature type="compositionally biased region" description="Low complexity" evidence="2">
    <location>
        <begin position="201"/>
        <end position="214"/>
    </location>
</feature>
<keyword evidence="4" id="KW-0969">Cilium</keyword>
<evidence type="ECO:0000259" key="3">
    <source>
        <dbReference type="Pfam" id="PF01464"/>
    </source>
</evidence>
<dbReference type="EMBL" id="CADCVX010000299">
    <property type="protein sequence ID" value="CAA9509608.1"/>
    <property type="molecule type" value="Genomic_DNA"/>
</dbReference>
<evidence type="ECO:0000256" key="1">
    <source>
        <dbReference type="ARBA" id="ARBA00009387"/>
    </source>
</evidence>
<evidence type="ECO:0000313" key="4">
    <source>
        <dbReference type="EMBL" id="CAA9509608.1"/>
    </source>
</evidence>
<keyword evidence="4" id="KW-0966">Cell projection</keyword>
<protein>
    <submittedName>
        <fullName evidence="4">Flagellar protein FlgJ [peptidoglycan hydrolase]</fullName>
    </submittedName>
</protein>
<sequence length="295" mass="31033">MTAAKIQAGNAIESVIRKAADRTGVDFGFLLKTARRESSLNPGAKAKTSSAAGLFQFVEQTWLGQLKRHGGKHGYGAYASMIEKGADGRLRCNSDEARRAVMNLRFDPSCSSLMAGELTSDHAAYLKGRIGREPTEGELYAAHFMGPAGAAKLIEAEARSPDASAAGLFPQAASANRSIFYRKGRPATVAEVYAGLTKTAPAAAPSAQDATNASGRAVTDPARGKGAPTYRVLGDDTSRRAYALETRLEQMRQEQSLVQRVLNDGGAARDGAFGAGLFSAEMLSVLAGAGEKDET</sequence>
<proteinExistence type="inferred from homology"/>
<evidence type="ECO:0000256" key="2">
    <source>
        <dbReference type="SAM" id="MobiDB-lite"/>
    </source>
</evidence>
<comment type="similarity">
    <text evidence="1">Belongs to the virb1 family.</text>
</comment>
<reference evidence="4" key="1">
    <citation type="submission" date="2020-02" db="EMBL/GenBank/DDBJ databases">
        <authorList>
            <person name="Meier V. D."/>
        </authorList>
    </citation>
    <scope>NUCLEOTIDE SEQUENCE</scope>
    <source>
        <strain evidence="4">AVDCRST_MAG91</strain>
    </source>
</reference>
<name>A0A6J4T052_9SPHN</name>